<dbReference type="Gene3D" id="3.40.50.150">
    <property type="entry name" value="Vaccinia Virus protein VP39"/>
    <property type="match status" value="1"/>
</dbReference>
<dbReference type="InterPro" id="IPR029063">
    <property type="entry name" value="SAM-dependent_MTases_sf"/>
</dbReference>
<dbReference type="Pfam" id="PF13649">
    <property type="entry name" value="Methyltransf_25"/>
    <property type="match status" value="1"/>
</dbReference>
<dbReference type="PANTHER" id="PTHR43591">
    <property type="entry name" value="METHYLTRANSFERASE"/>
    <property type="match status" value="1"/>
</dbReference>
<dbReference type="GO" id="GO:0008168">
    <property type="term" value="F:methyltransferase activity"/>
    <property type="evidence" value="ECO:0007669"/>
    <property type="project" value="UniProtKB-KW"/>
</dbReference>
<keyword evidence="2" id="KW-0808">Transferase</keyword>
<dbReference type="InParanoid" id="A0A0H2RVZ8"/>
<evidence type="ECO:0000313" key="2">
    <source>
        <dbReference type="EMBL" id="KLO15994.1"/>
    </source>
</evidence>
<organism evidence="2 3">
    <name type="scientific">Schizopora paradoxa</name>
    <dbReference type="NCBI Taxonomy" id="27342"/>
    <lineage>
        <taxon>Eukaryota</taxon>
        <taxon>Fungi</taxon>
        <taxon>Dikarya</taxon>
        <taxon>Basidiomycota</taxon>
        <taxon>Agaricomycotina</taxon>
        <taxon>Agaricomycetes</taxon>
        <taxon>Hymenochaetales</taxon>
        <taxon>Schizoporaceae</taxon>
        <taxon>Schizopora</taxon>
    </lineage>
</organism>
<dbReference type="SUPFAM" id="SSF53335">
    <property type="entry name" value="S-adenosyl-L-methionine-dependent methyltransferases"/>
    <property type="match status" value="1"/>
</dbReference>
<dbReference type="FunCoup" id="A0A0H2RVZ8">
    <property type="interactions" value="3"/>
</dbReference>
<gene>
    <name evidence="2" type="ORF">SCHPADRAFT_870407</name>
</gene>
<reference evidence="2 3" key="1">
    <citation type="submission" date="2015-04" db="EMBL/GenBank/DDBJ databases">
        <title>Complete genome sequence of Schizopora paradoxa KUC8140, a cosmopolitan wood degrader in East Asia.</title>
        <authorList>
            <consortium name="DOE Joint Genome Institute"/>
            <person name="Min B."/>
            <person name="Park H."/>
            <person name="Jang Y."/>
            <person name="Kim J.-J."/>
            <person name="Kim K.H."/>
            <person name="Pangilinan J."/>
            <person name="Lipzen A."/>
            <person name="Riley R."/>
            <person name="Grigoriev I.V."/>
            <person name="Spatafora J.W."/>
            <person name="Choi I.-G."/>
        </authorList>
    </citation>
    <scope>NUCLEOTIDE SEQUENCE [LARGE SCALE GENOMIC DNA]</scope>
    <source>
        <strain evidence="2 3">KUC8140</strain>
    </source>
</reference>
<dbReference type="STRING" id="27342.A0A0H2RVZ8"/>
<evidence type="ECO:0000313" key="3">
    <source>
        <dbReference type="Proteomes" id="UP000053477"/>
    </source>
</evidence>
<keyword evidence="3" id="KW-1185">Reference proteome</keyword>
<proteinExistence type="predicted"/>
<protein>
    <submittedName>
        <fullName evidence="2">S-adenosyl-L-methionine-dependent methyltransferase</fullName>
    </submittedName>
</protein>
<dbReference type="Proteomes" id="UP000053477">
    <property type="component" value="Unassembled WGS sequence"/>
</dbReference>
<dbReference type="InterPro" id="IPR041698">
    <property type="entry name" value="Methyltransf_25"/>
</dbReference>
<dbReference type="GO" id="GO:0032259">
    <property type="term" value="P:methylation"/>
    <property type="evidence" value="ECO:0007669"/>
    <property type="project" value="UniProtKB-KW"/>
</dbReference>
<keyword evidence="2" id="KW-0489">Methyltransferase</keyword>
<name>A0A0H2RVZ8_9AGAM</name>
<dbReference type="AlphaFoldDB" id="A0A0H2RVZ8"/>
<dbReference type="EMBL" id="KQ085922">
    <property type="protein sequence ID" value="KLO15994.1"/>
    <property type="molecule type" value="Genomic_DNA"/>
</dbReference>
<accession>A0A0H2RVZ8</accession>
<feature type="domain" description="Methyltransferase" evidence="1">
    <location>
        <begin position="53"/>
        <end position="145"/>
    </location>
</feature>
<dbReference type="CDD" id="cd02440">
    <property type="entry name" value="AdoMet_MTases"/>
    <property type="match status" value="1"/>
</dbReference>
<dbReference type="OrthoDB" id="184880at2759"/>
<sequence length="281" mass="31989">MPDQTEHTDPYMLPRDDSEQYRLNVQHFYLLKHVYDDRYIYDESVALGDNSQVLDAGTGTGAWALGLAKEVPESVQIYGTDISTNNFPSSTPPNVHLTVASTLSLPEDWSNRFDLLHQRYLLAAFLRPQWPTVLSEMHRVLKPGGAIQLIELDLLQPKSRGPAMEEVYQICKTCYDKNGQVFEIASILDSLMEKAGFVDIQVEKKSMPMGKMWGEYGNQGVIIMKNAYKNLKNAMLKVGAIQSEKEYFELLDRVEKEWDEHGVQYQSRIITARKPANVVVN</sequence>
<evidence type="ECO:0000259" key="1">
    <source>
        <dbReference type="Pfam" id="PF13649"/>
    </source>
</evidence>